<reference evidence="2 3" key="1">
    <citation type="journal article" date="2017" name="Curr. Biol.">
        <title>Genome architecture and evolution of a unichromosomal asexual nematode.</title>
        <authorList>
            <person name="Fradin H."/>
            <person name="Zegar C."/>
            <person name="Gutwein M."/>
            <person name="Lucas J."/>
            <person name="Kovtun M."/>
            <person name="Corcoran D."/>
            <person name="Baugh L.R."/>
            <person name="Kiontke K."/>
            <person name="Gunsalus K."/>
            <person name="Fitch D.H."/>
            <person name="Piano F."/>
        </authorList>
    </citation>
    <scope>NUCLEOTIDE SEQUENCE [LARGE SCALE GENOMIC DNA]</scope>
    <source>
        <strain evidence="2">PF1309</strain>
    </source>
</reference>
<feature type="transmembrane region" description="Helical" evidence="1">
    <location>
        <begin position="40"/>
        <end position="62"/>
    </location>
</feature>
<sequence length="179" mass="20188">MPIRIVSDGEYAPWYSRRACPVFCNPCIPAYMGVWPARKCVLVTGFILLFIGIILLLIMLLACIAVECAGLGGALFPIGFILIIVGLLLIHCGWAAHLLDDRGQIPIKKKTVTTTTTTSYDEDPSKEEEERLFQEVAKEPLPNVKQGYWQFDEQQSWQAVSNPYPIQHTLKYCVDRPPY</sequence>
<accession>A0A2A2J9X2</accession>
<protein>
    <submittedName>
        <fullName evidence="2">Uncharacterized protein</fullName>
    </submittedName>
</protein>
<keyword evidence="3" id="KW-1185">Reference proteome</keyword>
<proteinExistence type="predicted"/>
<keyword evidence="1" id="KW-1133">Transmembrane helix</keyword>
<dbReference type="AlphaFoldDB" id="A0A2A2J9X2"/>
<dbReference type="Proteomes" id="UP000218231">
    <property type="component" value="Unassembled WGS sequence"/>
</dbReference>
<keyword evidence="1" id="KW-0472">Membrane</keyword>
<keyword evidence="1" id="KW-0812">Transmembrane</keyword>
<name>A0A2A2J9X2_9BILA</name>
<evidence type="ECO:0000313" key="2">
    <source>
        <dbReference type="EMBL" id="PAV58580.1"/>
    </source>
</evidence>
<organism evidence="2 3">
    <name type="scientific">Diploscapter pachys</name>
    <dbReference type="NCBI Taxonomy" id="2018661"/>
    <lineage>
        <taxon>Eukaryota</taxon>
        <taxon>Metazoa</taxon>
        <taxon>Ecdysozoa</taxon>
        <taxon>Nematoda</taxon>
        <taxon>Chromadorea</taxon>
        <taxon>Rhabditida</taxon>
        <taxon>Rhabditina</taxon>
        <taxon>Rhabditomorpha</taxon>
        <taxon>Rhabditoidea</taxon>
        <taxon>Rhabditidae</taxon>
        <taxon>Diploscapter</taxon>
    </lineage>
</organism>
<comment type="caution">
    <text evidence="2">The sequence shown here is derived from an EMBL/GenBank/DDBJ whole genome shotgun (WGS) entry which is preliminary data.</text>
</comment>
<evidence type="ECO:0000313" key="3">
    <source>
        <dbReference type="Proteomes" id="UP000218231"/>
    </source>
</evidence>
<dbReference type="EMBL" id="LIAE01010571">
    <property type="protein sequence ID" value="PAV58580.1"/>
    <property type="molecule type" value="Genomic_DNA"/>
</dbReference>
<gene>
    <name evidence="2" type="ORF">WR25_18673</name>
</gene>
<evidence type="ECO:0000256" key="1">
    <source>
        <dbReference type="SAM" id="Phobius"/>
    </source>
</evidence>
<dbReference type="OrthoDB" id="5866484at2759"/>
<feature type="transmembrane region" description="Helical" evidence="1">
    <location>
        <begin position="74"/>
        <end position="99"/>
    </location>
</feature>